<sequence>MSGNALQRLGDDPAEQGATYGVRATKTPVPVHDEAGRGRTITENLSTGQPKMLSHPLWMTLEAPLSLVVPGLRTMIFFIVSPENELWVRRTSIVLFHRIAMPDNGIVLNLRLFGQGGHDPK</sequence>
<dbReference type="AlphaFoldDB" id="A0A8J3WN38"/>
<proteinExistence type="predicted"/>
<evidence type="ECO:0000313" key="3">
    <source>
        <dbReference type="Proteomes" id="UP000619788"/>
    </source>
</evidence>
<dbReference type="EMBL" id="BOOJ01000037">
    <property type="protein sequence ID" value="GIH94067.1"/>
    <property type="molecule type" value="Genomic_DNA"/>
</dbReference>
<organism evidence="2 3">
    <name type="scientific">Planobispora siamensis</name>
    <dbReference type="NCBI Taxonomy" id="936338"/>
    <lineage>
        <taxon>Bacteria</taxon>
        <taxon>Bacillati</taxon>
        <taxon>Actinomycetota</taxon>
        <taxon>Actinomycetes</taxon>
        <taxon>Streptosporangiales</taxon>
        <taxon>Streptosporangiaceae</taxon>
        <taxon>Planobispora</taxon>
    </lineage>
</organism>
<evidence type="ECO:0000256" key="1">
    <source>
        <dbReference type="SAM" id="MobiDB-lite"/>
    </source>
</evidence>
<keyword evidence="3" id="KW-1185">Reference proteome</keyword>
<evidence type="ECO:0000313" key="2">
    <source>
        <dbReference type="EMBL" id="GIH94067.1"/>
    </source>
</evidence>
<name>A0A8J3WN38_9ACTN</name>
<accession>A0A8J3WN38</accession>
<protein>
    <submittedName>
        <fullName evidence="2">Uncharacterized protein</fullName>
    </submittedName>
</protein>
<dbReference type="Proteomes" id="UP000619788">
    <property type="component" value="Unassembled WGS sequence"/>
</dbReference>
<comment type="caution">
    <text evidence="2">The sequence shown here is derived from an EMBL/GenBank/DDBJ whole genome shotgun (WGS) entry which is preliminary data.</text>
</comment>
<feature type="region of interest" description="Disordered" evidence="1">
    <location>
        <begin position="1"/>
        <end position="47"/>
    </location>
</feature>
<reference evidence="2 3" key="1">
    <citation type="submission" date="2021-01" db="EMBL/GenBank/DDBJ databases">
        <title>Whole genome shotgun sequence of Planobispora siamensis NBRC 107568.</title>
        <authorList>
            <person name="Komaki H."/>
            <person name="Tamura T."/>
        </authorList>
    </citation>
    <scope>NUCLEOTIDE SEQUENCE [LARGE SCALE GENOMIC DNA]</scope>
    <source>
        <strain evidence="2 3">NBRC 107568</strain>
    </source>
</reference>
<gene>
    <name evidence="2" type="ORF">Psi01_46970</name>
</gene>